<dbReference type="InterPro" id="IPR017850">
    <property type="entry name" value="Alkaline_phosphatase_core_sf"/>
</dbReference>
<feature type="chain" id="PRO_5046573084" evidence="6">
    <location>
        <begin position="23"/>
        <end position="471"/>
    </location>
</feature>
<keyword evidence="9" id="KW-1185">Reference proteome</keyword>
<protein>
    <submittedName>
        <fullName evidence="8">N-acetylgalactosamine-6-O-sulfatase</fullName>
    </submittedName>
</protein>
<dbReference type="CDD" id="cd16026">
    <property type="entry name" value="GALNS_like"/>
    <property type="match status" value="1"/>
</dbReference>
<dbReference type="Gene3D" id="3.40.720.10">
    <property type="entry name" value="Alkaline Phosphatase, subunit A"/>
    <property type="match status" value="1"/>
</dbReference>
<evidence type="ECO:0000256" key="6">
    <source>
        <dbReference type="SAM" id="SignalP"/>
    </source>
</evidence>
<dbReference type="InterPro" id="IPR024607">
    <property type="entry name" value="Sulfatase_CS"/>
</dbReference>
<evidence type="ECO:0000313" key="9">
    <source>
        <dbReference type="Proteomes" id="UP001416858"/>
    </source>
</evidence>
<gene>
    <name evidence="8" type="ORF">Rcae01_02861</name>
</gene>
<dbReference type="RefSeq" id="WP_345684270.1">
    <property type="nucleotide sequence ID" value="NZ_BAABRO010000005.1"/>
</dbReference>
<organism evidence="8 9">
    <name type="scientific">Novipirellula caenicola</name>
    <dbReference type="NCBI Taxonomy" id="1536901"/>
    <lineage>
        <taxon>Bacteria</taxon>
        <taxon>Pseudomonadati</taxon>
        <taxon>Planctomycetota</taxon>
        <taxon>Planctomycetia</taxon>
        <taxon>Pirellulales</taxon>
        <taxon>Pirellulaceae</taxon>
        <taxon>Novipirellula</taxon>
    </lineage>
</organism>
<dbReference type="Pfam" id="PF00884">
    <property type="entry name" value="Sulfatase"/>
    <property type="match status" value="1"/>
</dbReference>
<feature type="region of interest" description="Disordered" evidence="5">
    <location>
        <begin position="447"/>
        <end position="471"/>
    </location>
</feature>
<evidence type="ECO:0000256" key="1">
    <source>
        <dbReference type="ARBA" id="ARBA00008779"/>
    </source>
</evidence>
<evidence type="ECO:0000313" key="8">
    <source>
        <dbReference type="EMBL" id="GAA5507405.1"/>
    </source>
</evidence>
<dbReference type="PANTHER" id="PTHR42693:SF53">
    <property type="entry name" value="ENDO-4-O-SULFATASE"/>
    <property type="match status" value="1"/>
</dbReference>
<proteinExistence type="inferred from homology"/>
<sequence>MTKSVFKLISGVFLLVSMVAVGQVDAESPAQKPNIILIFADDVGYGDLGCYGSPLSTPEIDRLASEGLRSTDCLVAANVCGPSRAALMTGRYPMRCGHPISRHNTTKYEKYGIAADELTIAELLKTAGYHTKMVGKWHLGFHVAGSHPLDAGFDEYLGLHSNYSKTHGDADTLYRNREVEQAGIEFEKVTTLYTDEVVDFIHEKPAQPFFIYFSHHIAHAPILPSQPFRDSKGKGAASAYGNFIRELDHSVGRVMSAVQQAGIAENTLVVFLSDNGPAVNGSAKPLSGGKYVTMEGGHRVPAIFHWSGRIPSGQVSDAMINSMDLLPLFAHVADTPLPSDRTIDGKNIIDLLTGETNQSPHDYFYYYNGLNLQAVRNERWKLHLPRTIADQPYWAKKAGGNPKKKLLSLNQPLLFDLDHDVSERKNVISQHPEVAAKLMSQSERIRDEIGDVDATGSDQRPHGLINPNLKD</sequence>
<dbReference type="Gene3D" id="3.30.1120.10">
    <property type="match status" value="1"/>
</dbReference>
<keyword evidence="4" id="KW-0106">Calcium</keyword>
<evidence type="ECO:0000256" key="2">
    <source>
        <dbReference type="ARBA" id="ARBA00022723"/>
    </source>
</evidence>
<keyword evidence="2" id="KW-0479">Metal-binding</keyword>
<accession>A0ABP9VQH8</accession>
<comment type="caution">
    <text evidence="8">The sequence shown here is derived from an EMBL/GenBank/DDBJ whole genome shotgun (WGS) entry which is preliminary data.</text>
</comment>
<evidence type="ECO:0000256" key="3">
    <source>
        <dbReference type="ARBA" id="ARBA00022801"/>
    </source>
</evidence>
<keyword evidence="6" id="KW-0732">Signal</keyword>
<name>A0ABP9VQH8_9BACT</name>
<evidence type="ECO:0000256" key="5">
    <source>
        <dbReference type="SAM" id="MobiDB-lite"/>
    </source>
</evidence>
<reference evidence="8 9" key="1">
    <citation type="submission" date="2024-02" db="EMBL/GenBank/DDBJ databases">
        <title>Rhodopirellula caenicola NBRC 110016.</title>
        <authorList>
            <person name="Ichikawa N."/>
            <person name="Katano-Makiyama Y."/>
            <person name="Hidaka K."/>
        </authorList>
    </citation>
    <scope>NUCLEOTIDE SEQUENCE [LARGE SCALE GENOMIC DNA]</scope>
    <source>
        <strain evidence="8 9">NBRC 110016</strain>
    </source>
</reference>
<evidence type="ECO:0000259" key="7">
    <source>
        <dbReference type="Pfam" id="PF00884"/>
    </source>
</evidence>
<dbReference type="Pfam" id="PF14707">
    <property type="entry name" value="Sulfatase_C"/>
    <property type="match status" value="1"/>
</dbReference>
<dbReference type="PANTHER" id="PTHR42693">
    <property type="entry name" value="ARYLSULFATASE FAMILY MEMBER"/>
    <property type="match status" value="1"/>
</dbReference>
<feature type="signal peptide" evidence="6">
    <location>
        <begin position="1"/>
        <end position="22"/>
    </location>
</feature>
<evidence type="ECO:0000256" key="4">
    <source>
        <dbReference type="ARBA" id="ARBA00022837"/>
    </source>
</evidence>
<keyword evidence="3" id="KW-0378">Hydrolase</keyword>
<dbReference type="InterPro" id="IPR050738">
    <property type="entry name" value="Sulfatase"/>
</dbReference>
<dbReference type="PROSITE" id="PS00149">
    <property type="entry name" value="SULFATASE_2"/>
    <property type="match status" value="1"/>
</dbReference>
<dbReference type="InterPro" id="IPR000917">
    <property type="entry name" value="Sulfatase_N"/>
</dbReference>
<comment type="similarity">
    <text evidence="1">Belongs to the sulfatase family.</text>
</comment>
<dbReference type="SUPFAM" id="SSF53649">
    <property type="entry name" value="Alkaline phosphatase-like"/>
    <property type="match status" value="1"/>
</dbReference>
<dbReference type="Proteomes" id="UP001416858">
    <property type="component" value="Unassembled WGS sequence"/>
</dbReference>
<feature type="domain" description="Sulfatase N-terminal" evidence="7">
    <location>
        <begin position="33"/>
        <end position="334"/>
    </location>
</feature>
<dbReference type="EMBL" id="BAABRO010000005">
    <property type="protein sequence ID" value="GAA5507405.1"/>
    <property type="molecule type" value="Genomic_DNA"/>
</dbReference>